<evidence type="ECO:0000313" key="4">
    <source>
        <dbReference type="EMBL" id="KAL1617555.1"/>
    </source>
</evidence>
<feature type="region of interest" description="Disordered" evidence="1">
    <location>
        <begin position="279"/>
        <end position="298"/>
    </location>
</feature>
<feature type="domain" description="Tail specific protease" evidence="2">
    <location>
        <begin position="329"/>
        <end position="548"/>
    </location>
</feature>
<dbReference type="EMBL" id="JAJVDC020000230">
    <property type="protein sequence ID" value="KAL1617555.1"/>
    <property type="molecule type" value="Genomic_DNA"/>
</dbReference>
<dbReference type="Pfam" id="PF23658">
    <property type="entry name" value="PDZ_CPAF_rel"/>
    <property type="match status" value="1"/>
</dbReference>
<proteinExistence type="predicted"/>
<dbReference type="Gene3D" id="3.90.226.10">
    <property type="entry name" value="2-enoyl-CoA Hydratase, Chain A, domain 1"/>
    <property type="match status" value="1"/>
</dbReference>
<reference evidence="4 5" key="1">
    <citation type="submission" date="2024-02" db="EMBL/GenBank/DDBJ databases">
        <title>De novo assembly and annotation of 12 fungi associated with fruit tree decline syndrome in Ontario, Canada.</title>
        <authorList>
            <person name="Sulman M."/>
            <person name="Ellouze W."/>
            <person name="Ilyukhin E."/>
        </authorList>
    </citation>
    <scope>NUCLEOTIDE SEQUENCE [LARGE SCALE GENOMIC DNA]</scope>
    <source>
        <strain evidence="4 5">M1-105</strain>
    </source>
</reference>
<dbReference type="PANTHER" id="PTHR37049">
    <property type="entry name" value="PEPTIDASE S41 FAMILY PROTEIN"/>
    <property type="match status" value="1"/>
</dbReference>
<feature type="domain" description="CPAF-like PDZ" evidence="3">
    <location>
        <begin position="149"/>
        <end position="266"/>
    </location>
</feature>
<protein>
    <recommendedName>
        <fullName evidence="6">Tail specific protease domain-containing protein</fullName>
    </recommendedName>
</protein>
<accession>A0ABR3SD37</accession>
<evidence type="ECO:0008006" key="6">
    <source>
        <dbReference type="Google" id="ProtNLM"/>
    </source>
</evidence>
<evidence type="ECO:0000313" key="5">
    <source>
        <dbReference type="Proteomes" id="UP001521116"/>
    </source>
</evidence>
<dbReference type="PANTHER" id="PTHR37049:SF4">
    <property type="entry name" value="RHODANESE DOMAIN-CONTAINING PROTEIN"/>
    <property type="match status" value="1"/>
</dbReference>
<evidence type="ECO:0000259" key="2">
    <source>
        <dbReference type="Pfam" id="PF03572"/>
    </source>
</evidence>
<gene>
    <name evidence="4" type="ORF">SLS56_010958</name>
</gene>
<name>A0ABR3SD37_9PEZI</name>
<dbReference type="Proteomes" id="UP001521116">
    <property type="component" value="Unassembled WGS sequence"/>
</dbReference>
<dbReference type="SUPFAM" id="SSF52096">
    <property type="entry name" value="ClpP/crotonase"/>
    <property type="match status" value="1"/>
</dbReference>
<feature type="compositionally biased region" description="Low complexity" evidence="1">
    <location>
        <begin position="288"/>
        <end position="298"/>
    </location>
</feature>
<keyword evidence="5" id="KW-1185">Reference proteome</keyword>
<dbReference type="InterPro" id="IPR052766">
    <property type="entry name" value="S41A_metabolite_peptidase"/>
</dbReference>
<evidence type="ECO:0000256" key="1">
    <source>
        <dbReference type="SAM" id="MobiDB-lite"/>
    </source>
</evidence>
<comment type="caution">
    <text evidence="4">The sequence shown here is derived from an EMBL/GenBank/DDBJ whole genome shotgun (WGS) entry which is preliminary data.</text>
</comment>
<sequence length="726" mass="76308">MPANNTTNATPTTSGGDGCATISQILQESPKVSIFPASIGYNCLRDVPVDVEGDGQQLQEISSILQWQSTLAYLKNPPEGYPNPPVDLLAGLDDIADKLSEGGFTSEYDVQNAITNLLKKAYDGHTYYNSDISQVFGFAKVDDSIKFADLVSLSSDGKALPKVYFYSDIVKAHRASNFTPSAVTMINNQSTNDYLTWLADQSYNGHDPDTRYNSLFFNQAGLSYSGAGTGYFAGSGIYEGDKTTIVHENGTKTIIHNIAALNANFTGVDSGETFFEKFCTGPTPTPDTPASSSSSSVPEPTAYGYPYPVYKASDNAVSGYFLNNTGYQDVAVISAPTFQPKNDTEFQDVVSRFLADAVSAQKKYLVVDLRNNGGGSIQLGFDLFKQLFPSQDPYGASRVRATDTYNAMGEVVSAWADDLDLKNNQTALALATANITSPDFADFWYDTAGLEANGSRFPSWPARFGPTPLHGDNFTALTRFDLNDTRVWQGFSVTGYQNRSALAAAAAQPFAAANIVLLQDGTCASTCAIFAELMKTQGGVRQLAVGGRPATGPTVAVGGTKGAQVLSWDRVVNAAAAVLSIAPTDAATTALLADAGVTALAGVELALNRTAAGEDGVAGSLNYRNALRRGDESQTPLQFVADYADCRVWYTAAMLLDPVAVWGVAVDAAWRNGSCVAGSTGHAADNGTATGSTGGPAEATGAAAAGFVARAGVAVVVGLVTVMAVL</sequence>
<evidence type="ECO:0000259" key="3">
    <source>
        <dbReference type="Pfam" id="PF23658"/>
    </source>
</evidence>
<dbReference type="InterPro" id="IPR029045">
    <property type="entry name" value="ClpP/crotonase-like_dom_sf"/>
</dbReference>
<dbReference type="InterPro" id="IPR005151">
    <property type="entry name" value="Tail-specific_protease"/>
</dbReference>
<dbReference type="InterPro" id="IPR056186">
    <property type="entry name" value="PDZ_CPAF-rel"/>
</dbReference>
<organism evidence="4 5">
    <name type="scientific">Neofusicoccum ribis</name>
    <dbReference type="NCBI Taxonomy" id="45134"/>
    <lineage>
        <taxon>Eukaryota</taxon>
        <taxon>Fungi</taxon>
        <taxon>Dikarya</taxon>
        <taxon>Ascomycota</taxon>
        <taxon>Pezizomycotina</taxon>
        <taxon>Dothideomycetes</taxon>
        <taxon>Dothideomycetes incertae sedis</taxon>
        <taxon>Botryosphaeriales</taxon>
        <taxon>Botryosphaeriaceae</taxon>
        <taxon>Neofusicoccum</taxon>
    </lineage>
</organism>
<dbReference type="Pfam" id="PF03572">
    <property type="entry name" value="Peptidase_S41"/>
    <property type="match status" value="1"/>
</dbReference>